<dbReference type="PANTHER" id="PTHR47272">
    <property type="entry name" value="DDE_TNP_1_7 DOMAIN-CONTAINING PROTEIN"/>
    <property type="match status" value="1"/>
</dbReference>
<dbReference type="EMBL" id="BGPR01006322">
    <property type="protein sequence ID" value="GBN17971.1"/>
    <property type="molecule type" value="Genomic_DNA"/>
</dbReference>
<name>A0A4Y2LT37_ARAVE</name>
<keyword evidence="3" id="KW-1185">Reference proteome</keyword>
<comment type="caution">
    <text evidence="2">The sequence shown here is derived from an EMBL/GenBank/DDBJ whole genome shotgun (WGS) entry which is preliminary data.</text>
</comment>
<evidence type="ECO:0000313" key="3">
    <source>
        <dbReference type="Proteomes" id="UP000499080"/>
    </source>
</evidence>
<organism evidence="2 3">
    <name type="scientific">Araneus ventricosus</name>
    <name type="common">Orbweaver spider</name>
    <name type="synonym">Epeira ventricosa</name>
    <dbReference type="NCBI Taxonomy" id="182803"/>
    <lineage>
        <taxon>Eukaryota</taxon>
        <taxon>Metazoa</taxon>
        <taxon>Ecdysozoa</taxon>
        <taxon>Arthropoda</taxon>
        <taxon>Chelicerata</taxon>
        <taxon>Arachnida</taxon>
        <taxon>Araneae</taxon>
        <taxon>Araneomorphae</taxon>
        <taxon>Entelegynae</taxon>
        <taxon>Araneoidea</taxon>
        <taxon>Araneidae</taxon>
        <taxon>Araneus</taxon>
    </lineage>
</organism>
<dbReference type="Pfam" id="PF13843">
    <property type="entry name" value="DDE_Tnp_1_7"/>
    <property type="match status" value="1"/>
</dbReference>
<reference evidence="2 3" key="1">
    <citation type="journal article" date="2019" name="Sci. Rep.">
        <title>Orb-weaving spider Araneus ventricosus genome elucidates the spidroin gene catalogue.</title>
        <authorList>
            <person name="Kono N."/>
            <person name="Nakamura H."/>
            <person name="Ohtoshi R."/>
            <person name="Moran D.A.P."/>
            <person name="Shinohara A."/>
            <person name="Yoshida Y."/>
            <person name="Fujiwara M."/>
            <person name="Mori M."/>
            <person name="Tomita M."/>
            <person name="Arakawa K."/>
        </authorList>
    </citation>
    <scope>NUCLEOTIDE SEQUENCE [LARGE SCALE GENOMIC DNA]</scope>
</reference>
<gene>
    <name evidence="2" type="ORF">AVEN_161555_1</name>
</gene>
<accession>A0A4Y2LT37</accession>
<evidence type="ECO:0000313" key="2">
    <source>
        <dbReference type="EMBL" id="GBN17971.1"/>
    </source>
</evidence>
<dbReference type="InterPro" id="IPR029526">
    <property type="entry name" value="PGBD"/>
</dbReference>
<evidence type="ECO:0000259" key="1">
    <source>
        <dbReference type="Pfam" id="PF13843"/>
    </source>
</evidence>
<dbReference type="Proteomes" id="UP000499080">
    <property type="component" value="Unassembled WGS sequence"/>
</dbReference>
<protein>
    <recommendedName>
        <fullName evidence="1">PiggyBac transposable element-derived protein domain-containing protein</fullName>
    </recommendedName>
</protein>
<dbReference type="OrthoDB" id="6434956at2759"/>
<sequence>MDRGASDRKFDVKNEIAAVRWNDNRVVSVITNFEDTRWLHESRKLKCGKQKVDVPSCVFLYNKYKNVVDLFDNHMETYFLSIQGKKWYWPLFINAFETSLVAAWKLKIVCSKTSSRPPRIPSTYYNTLSGIVLRHFYISVGPRWQGLGFETRFHGRSAMHIGLLYVKSVEDQVSSLWCGVKFGHGVPVQMSSSFDHGSQ</sequence>
<proteinExistence type="predicted"/>
<feature type="domain" description="PiggyBac transposable element-derived protein" evidence="1">
    <location>
        <begin position="10"/>
        <end position="104"/>
    </location>
</feature>
<dbReference type="AlphaFoldDB" id="A0A4Y2LT37"/>